<dbReference type="Proteomes" id="UP000542674">
    <property type="component" value="Unassembled WGS sequence"/>
</dbReference>
<evidence type="ECO:0000313" key="1">
    <source>
        <dbReference type="EMBL" id="MBB4968172.1"/>
    </source>
</evidence>
<dbReference type="EMBL" id="JACHJS010000001">
    <property type="protein sequence ID" value="MBB4968172.1"/>
    <property type="molecule type" value="Genomic_DNA"/>
</dbReference>
<dbReference type="RefSeq" id="WP_184673478.1">
    <property type="nucleotide sequence ID" value="NZ_BAABAI010000041.1"/>
</dbReference>
<keyword evidence="2" id="KW-1185">Reference proteome</keyword>
<accession>A0A7W7T8Z2</accession>
<gene>
    <name evidence="1" type="ORF">F4559_005531</name>
</gene>
<name>A0A7W7T8Z2_9PSEU</name>
<protein>
    <submittedName>
        <fullName evidence="1">Uncharacterized protein</fullName>
    </submittedName>
</protein>
<evidence type="ECO:0000313" key="2">
    <source>
        <dbReference type="Proteomes" id="UP000542674"/>
    </source>
</evidence>
<sequence length="399" mass="43107">MGTSEWGEVPVGRDAQRWVTRRGLHDVLVVGHTAASCEHLFDALALIESDRRIQIAFTRAPDVFGGGVEELFRAAGGVVLPWEQAIREPFRLALAAAYGSVHRVHAPLVLMPHGAGYAKGFPTATGGTQVYGLDRQRLVRDGEPVARLVALSHDDQLDVLRDQCPEAVDVAEVVGDLSYDRLVASEPFRDAYRAALGVDDRELVVLASTWGSGSLFGMHFDLIPRLLDELPPSRFRVATLVHPAVWFGHGPRQVRAWLSDCVEAGLLLLAPDVDWRAAIVAADHVIGDHGSTTAYAAALGRTVLRVEPPARLSIVENSPQARLGAVARRLRSDVPVVDQLRDAAADPGFGAEIRAALTSRPGLATVTLRRSLYGILGLAEPGAHRAPAPVPVPPRWYRS</sequence>
<organism evidence="1 2">
    <name type="scientific">Saccharothrix violaceirubra</name>
    <dbReference type="NCBI Taxonomy" id="413306"/>
    <lineage>
        <taxon>Bacteria</taxon>
        <taxon>Bacillati</taxon>
        <taxon>Actinomycetota</taxon>
        <taxon>Actinomycetes</taxon>
        <taxon>Pseudonocardiales</taxon>
        <taxon>Pseudonocardiaceae</taxon>
        <taxon>Saccharothrix</taxon>
    </lineage>
</organism>
<reference evidence="1 2" key="1">
    <citation type="submission" date="2020-08" db="EMBL/GenBank/DDBJ databases">
        <title>Sequencing the genomes of 1000 actinobacteria strains.</title>
        <authorList>
            <person name="Klenk H.-P."/>
        </authorList>
    </citation>
    <scope>NUCLEOTIDE SEQUENCE [LARGE SCALE GENOMIC DNA]</scope>
    <source>
        <strain evidence="1 2">DSM 45084</strain>
    </source>
</reference>
<proteinExistence type="predicted"/>
<dbReference type="AlphaFoldDB" id="A0A7W7T8Z2"/>
<comment type="caution">
    <text evidence="1">The sequence shown here is derived from an EMBL/GenBank/DDBJ whole genome shotgun (WGS) entry which is preliminary data.</text>
</comment>